<dbReference type="SMART" id="SM00387">
    <property type="entry name" value="HATPase_c"/>
    <property type="match status" value="1"/>
</dbReference>
<dbReference type="FunFam" id="3.30.565.10:FF:000006">
    <property type="entry name" value="Sensor histidine kinase WalK"/>
    <property type="match status" value="1"/>
</dbReference>
<dbReference type="InterPro" id="IPR018060">
    <property type="entry name" value="HTH_AraC"/>
</dbReference>
<dbReference type="CDD" id="cd00075">
    <property type="entry name" value="HATPase"/>
    <property type="match status" value="1"/>
</dbReference>
<evidence type="ECO:0000259" key="12">
    <source>
        <dbReference type="PROSITE" id="PS50110"/>
    </source>
</evidence>
<organism evidence="13 14">
    <name type="scientific">Chryseosolibacter histidini</name>
    <dbReference type="NCBI Taxonomy" id="2782349"/>
    <lineage>
        <taxon>Bacteria</taxon>
        <taxon>Pseudomonadati</taxon>
        <taxon>Bacteroidota</taxon>
        <taxon>Cytophagia</taxon>
        <taxon>Cytophagales</taxon>
        <taxon>Chryseotaleaceae</taxon>
        <taxon>Chryseosolibacter</taxon>
    </lineage>
</organism>
<dbReference type="SUPFAM" id="SSF63829">
    <property type="entry name" value="Calcium-dependent phosphotriesterase"/>
    <property type="match status" value="3"/>
</dbReference>
<dbReference type="CDD" id="cd17574">
    <property type="entry name" value="REC_OmpR"/>
    <property type="match status" value="1"/>
</dbReference>
<protein>
    <recommendedName>
        <fullName evidence="2">histidine kinase</fullName>
        <ecNumber evidence="2">2.7.13.3</ecNumber>
    </recommendedName>
</protein>
<dbReference type="PROSITE" id="PS50110">
    <property type="entry name" value="RESPONSE_REGULATORY"/>
    <property type="match status" value="1"/>
</dbReference>
<dbReference type="InterPro" id="IPR013783">
    <property type="entry name" value="Ig-like_fold"/>
</dbReference>
<dbReference type="SUPFAM" id="SSF46689">
    <property type="entry name" value="Homeodomain-like"/>
    <property type="match status" value="1"/>
</dbReference>
<feature type="domain" description="HTH araC/xylS-type" evidence="10">
    <location>
        <begin position="1282"/>
        <end position="1381"/>
    </location>
</feature>
<dbReference type="SMART" id="SM00448">
    <property type="entry name" value="REC"/>
    <property type="match status" value="1"/>
</dbReference>
<dbReference type="InterPro" id="IPR009057">
    <property type="entry name" value="Homeodomain-like_sf"/>
</dbReference>
<evidence type="ECO:0000256" key="1">
    <source>
        <dbReference type="ARBA" id="ARBA00000085"/>
    </source>
</evidence>
<dbReference type="InterPro" id="IPR003594">
    <property type="entry name" value="HATPase_dom"/>
</dbReference>
<dbReference type="SUPFAM" id="SSF47384">
    <property type="entry name" value="Homodimeric domain of signal transducing histidine kinase"/>
    <property type="match status" value="1"/>
</dbReference>
<evidence type="ECO:0000256" key="3">
    <source>
        <dbReference type="ARBA" id="ARBA00022553"/>
    </source>
</evidence>
<dbReference type="CDD" id="cd00082">
    <property type="entry name" value="HisKA"/>
    <property type="match status" value="1"/>
</dbReference>
<evidence type="ECO:0000256" key="5">
    <source>
        <dbReference type="ARBA" id="ARBA00022777"/>
    </source>
</evidence>
<dbReference type="PROSITE" id="PS01124">
    <property type="entry name" value="HTH_ARAC_FAMILY_2"/>
    <property type="match status" value="1"/>
</dbReference>
<dbReference type="InterPro" id="IPR011006">
    <property type="entry name" value="CheY-like_superfamily"/>
</dbReference>
<dbReference type="InterPro" id="IPR036890">
    <property type="entry name" value="HATPase_C_sf"/>
</dbReference>
<proteinExistence type="predicted"/>
<evidence type="ECO:0000256" key="6">
    <source>
        <dbReference type="ARBA" id="ARBA00023015"/>
    </source>
</evidence>
<name>A0AAP2DHT7_9BACT</name>
<dbReference type="InterPro" id="IPR036097">
    <property type="entry name" value="HisK_dim/P_sf"/>
</dbReference>
<dbReference type="Pfam" id="PF02518">
    <property type="entry name" value="HATPase_c"/>
    <property type="match status" value="1"/>
</dbReference>
<dbReference type="GO" id="GO:0043565">
    <property type="term" value="F:sequence-specific DNA binding"/>
    <property type="evidence" value="ECO:0007669"/>
    <property type="project" value="InterPro"/>
</dbReference>
<dbReference type="Proteomes" id="UP001319200">
    <property type="component" value="Unassembled WGS sequence"/>
</dbReference>
<feature type="modified residue" description="4-aspartylphosphate" evidence="9">
    <location>
        <position position="1182"/>
    </location>
</feature>
<keyword evidence="7" id="KW-0238">DNA-binding</keyword>
<dbReference type="FunFam" id="2.60.40.10:FF:000791">
    <property type="entry name" value="Two-component system sensor histidine kinase/response regulator"/>
    <property type="match status" value="1"/>
</dbReference>
<comment type="catalytic activity">
    <reaction evidence="1">
        <text>ATP + protein L-histidine = ADP + protein N-phospho-L-histidine.</text>
        <dbReference type="EC" id="2.7.13.3"/>
    </reaction>
</comment>
<evidence type="ECO:0000256" key="7">
    <source>
        <dbReference type="ARBA" id="ARBA00023125"/>
    </source>
</evidence>
<dbReference type="Pfam" id="PF00072">
    <property type="entry name" value="Response_reg"/>
    <property type="match status" value="1"/>
</dbReference>
<dbReference type="Pfam" id="PF00512">
    <property type="entry name" value="HisKA"/>
    <property type="match status" value="1"/>
</dbReference>
<dbReference type="InterPro" id="IPR015943">
    <property type="entry name" value="WD40/YVTN_repeat-like_dom_sf"/>
</dbReference>
<dbReference type="PROSITE" id="PS00041">
    <property type="entry name" value="HTH_ARAC_FAMILY_1"/>
    <property type="match status" value="1"/>
</dbReference>
<keyword evidence="5" id="KW-0418">Kinase</keyword>
<dbReference type="Pfam" id="PF07495">
    <property type="entry name" value="Y_Y_Y"/>
    <property type="match status" value="1"/>
</dbReference>
<dbReference type="InterPro" id="IPR003661">
    <property type="entry name" value="HisK_dim/P_dom"/>
</dbReference>
<dbReference type="InterPro" id="IPR005467">
    <property type="entry name" value="His_kinase_dom"/>
</dbReference>
<sequence>MSKGQIDSTMVKFCTLSVLKYRCLLSVLFVSITLHAQFPEYSFRHINRQEGLSQSNVTCIVQDEKGFMWFGTRDGLNKYDGYEITVYKNDAANERSLCHNYIRSVFEDSKARLWVGTEDGVNLYNRDTDSFSRFRQDPKSGVSANKIKVIREDSRGRIWIGTGSGLNVLHPETKTFLRYDFPGVADDERDIEDILEDQEGNIWVATWNAGLISFHPEKNKFERYRYNKNDPHSLGSDFLKKLFIDRDHTLWIGTTEGGLNRYDRSSGTFTRYQYTHGKEDGINNNDVLSIAEDGKGYLWVGTQNGGINILNRHANKFSHIVHEEANPDGLNSGSIYTIYKDRQANMWVGTFSGGVNFWSSVTTKFHVLKKEANHPSLNNNNVLSVYEDEEGDLFIGTDGGGLNLYNKNSQTIKYLLPDATDKTSARGSYPLCIYHDRRGNLWVGGFYGGASVYDKQKNKFYPLQFDTDINHVAAIREDSQGLLWMGTWGQGLVAYNPTNKSFKHYLPSTNDGSISHTIIFAIYEDRSGNLWVGTEGSGLNLYDRAKDNFSRFTSDQTPGCISNNIVNCIFEDSNGDLWIGTSGGLNQFHRKEKKFTVYSLKDGMPSDVVQAIAEDKAGNLWISTNNGVAKFDVRKKTFRNYGVSDGLQSNSFNRLSCYTNNKGEIYFGGVDGLNFFHPDSMKDNAVVPPVYFTELQIFNKPVHAAQENSPLNKNITEVRELTLSHRQSVFSFEFVALNYTFPEKNQYAYKLEGFDQDWNYIGSQRRATYTNLDAGTYVLKVKAANNDGVWNEEGASMTLIITPPFWKTWWAKTCYALVAIALLFILRRVLVQRMKIRNRLEMDEMKLRFYANISHEFRTPLTLILGPLNQLNTASETWQGENRNLLGLMYKNGQRLLKLIDQLMHIYELDAGFTKLKVAEGDLVAFCKVLKDAFQYHAERKAIRYSLDAAEPETKVFFDHDKLEKILLNLLSNAFKYTGERGVIHVKIEWHAGDLSRVPRHLQKKKKGNIVFAAISVQDSGLGIPKELQAKIFDRFYRIESKQWPKDGSGIGLSLARQLALSHYGDIVLESEAGRGSTFTVWLPVNNDFFQAHEIQRGEYDLPVKFSGLHVPHDIDAENHIPQASEQRAEKLPVLLIVEDNADIRGYLRQNLEPFFQIAEAENGRRGLEQALDLFPDIVISDVMMPDMDGVEMTRALKNDIRTSHIAVILLTARADEHFQLNAFEHSLADDYITKPFSVAILLAKLRNMVVLRENLKRKLYNNFITSPAAPAVPSMDEIFLKKAVEVVEDNMDNCQFNIERFCREMGMSQTNLYRKLQGLLGISGNQFIRDIRMKRAAQLLSARQYPVSEVAMMVGFADPKYFSQAFKKQFGVLPTEFTGTPADPQKFETKAVR</sequence>
<feature type="domain" description="Histidine kinase" evidence="11">
    <location>
        <begin position="852"/>
        <end position="1087"/>
    </location>
</feature>
<reference evidence="13 14" key="1">
    <citation type="submission" date="2021-05" db="EMBL/GenBank/DDBJ databases">
        <title>A Polyphasic approach of four new species of the genus Ohtaekwangia: Ohtaekwangia histidinii sp. nov., Ohtaekwangia cretensis sp. nov., Ohtaekwangia indiensis sp. nov., Ohtaekwangia reichenbachii sp. nov. from diverse environment.</title>
        <authorList>
            <person name="Octaviana S."/>
        </authorList>
    </citation>
    <scope>NUCLEOTIDE SEQUENCE [LARGE SCALE GENOMIC DNA]</scope>
    <source>
        <strain evidence="13 14">PWU4</strain>
    </source>
</reference>
<dbReference type="InterPro" id="IPR011123">
    <property type="entry name" value="Y_Y_Y"/>
</dbReference>
<dbReference type="Gene3D" id="1.10.10.60">
    <property type="entry name" value="Homeodomain-like"/>
    <property type="match status" value="1"/>
</dbReference>
<evidence type="ECO:0000256" key="2">
    <source>
        <dbReference type="ARBA" id="ARBA00012438"/>
    </source>
</evidence>
<dbReference type="InterPro" id="IPR018062">
    <property type="entry name" value="HTH_AraC-typ_CS"/>
</dbReference>
<keyword evidence="3 9" id="KW-0597">Phosphoprotein</keyword>
<dbReference type="InterPro" id="IPR011110">
    <property type="entry name" value="Reg_prop"/>
</dbReference>
<dbReference type="PROSITE" id="PS50109">
    <property type="entry name" value="HIS_KIN"/>
    <property type="match status" value="1"/>
</dbReference>
<dbReference type="Gene3D" id="1.10.287.130">
    <property type="match status" value="1"/>
</dbReference>
<dbReference type="SMART" id="SM00342">
    <property type="entry name" value="HTH_ARAC"/>
    <property type="match status" value="1"/>
</dbReference>
<evidence type="ECO:0000313" key="14">
    <source>
        <dbReference type="Proteomes" id="UP001319200"/>
    </source>
</evidence>
<evidence type="ECO:0000256" key="9">
    <source>
        <dbReference type="PROSITE-ProRule" id="PRU00169"/>
    </source>
</evidence>
<keyword evidence="4" id="KW-0808">Transferase</keyword>
<evidence type="ECO:0000259" key="11">
    <source>
        <dbReference type="PROSITE" id="PS50109"/>
    </source>
</evidence>
<dbReference type="Gene3D" id="2.60.40.10">
    <property type="entry name" value="Immunoglobulins"/>
    <property type="match status" value="1"/>
</dbReference>
<comment type="caution">
    <text evidence="13">The sequence shown here is derived from an EMBL/GenBank/DDBJ whole genome shotgun (WGS) entry which is preliminary data.</text>
</comment>
<dbReference type="PANTHER" id="PTHR43547:SF2">
    <property type="entry name" value="HYBRID SIGNAL TRANSDUCTION HISTIDINE KINASE C"/>
    <property type="match status" value="1"/>
</dbReference>
<accession>A0AAP2DHT7</accession>
<dbReference type="SUPFAM" id="SSF52172">
    <property type="entry name" value="CheY-like"/>
    <property type="match status" value="1"/>
</dbReference>
<feature type="domain" description="Response regulatory" evidence="12">
    <location>
        <begin position="1134"/>
        <end position="1250"/>
    </location>
</feature>
<keyword evidence="8" id="KW-0804">Transcription</keyword>
<keyword evidence="14" id="KW-1185">Reference proteome</keyword>
<evidence type="ECO:0000313" key="13">
    <source>
        <dbReference type="EMBL" id="MBT1696390.1"/>
    </source>
</evidence>
<dbReference type="InterPro" id="IPR001789">
    <property type="entry name" value="Sig_transdc_resp-reg_receiver"/>
</dbReference>
<dbReference type="Pfam" id="PF12833">
    <property type="entry name" value="HTH_18"/>
    <property type="match status" value="1"/>
</dbReference>
<dbReference type="EMBL" id="JAHESF010000004">
    <property type="protein sequence ID" value="MBT1696390.1"/>
    <property type="molecule type" value="Genomic_DNA"/>
</dbReference>
<dbReference type="InterPro" id="IPR004358">
    <property type="entry name" value="Sig_transdc_His_kin-like_C"/>
</dbReference>
<dbReference type="SMART" id="SM00388">
    <property type="entry name" value="HisKA"/>
    <property type="match status" value="1"/>
</dbReference>
<dbReference type="PANTHER" id="PTHR43547">
    <property type="entry name" value="TWO-COMPONENT HISTIDINE KINASE"/>
    <property type="match status" value="1"/>
</dbReference>
<dbReference type="Pfam" id="PF07494">
    <property type="entry name" value="Reg_prop"/>
    <property type="match status" value="9"/>
</dbReference>
<dbReference type="PRINTS" id="PR00344">
    <property type="entry name" value="BCTRLSENSOR"/>
</dbReference>
<evidence type="ECO:0000256" key="4">
    <source>
        <dbReference type="ARBA" id="ARBA00022679"/>
    </source>
</evidence>
<dbReference type="Gene3D" id="2.130.10.10">
    <property type="entry name" value="YVTN repeat-like/Quinoprotein amine dehydrogenase"/>
    <property type="match status" value="2"/>
</dbReference>
<dbReference type="Gene3D" id="3.30.565.10">
    <property type="entry name" value="Histidine kinase-like ATPase, C-terminal domain"/>
    <property type="match status" value="1"/>
</dbReference>
<evidence type="ECO:0000256" key="8">
    <source>
        <dbReference type="ARBA" id="ARBA00023163"/>
    </source>
</evidence>
<dbReference type="GO" id="GO:0003700">
    <property type="term" value="F:DNA-binding transcription factor activity"/>
    <property type="evidence" value="ECO:0007669"/>
    <property type="project" value="InterPro"/>
</dbReference>
<keyword evidence="6" id="KW-0805">Transcription regulation</keyword>
<dbReference type="SUPFAM" id="SSF55874">
    <property type="entry name" value="ATPase domain of HSP90 chaperone/DNA topoisomerase II/histidine kinase"/>
    <property type="match status" value="1"/>
</dbReference>
<evidence type="ECO:0000259" key="10">
    <source>
        <dbReference type="PROSITE" id="PS01124"/>
    </source>
</evidence>
<dbReference type="EC" id="2.7.13.3" evidence="2"/>
<dbReference type="GO" id="GO:0000155">
    <property type="term" value="F:phosphorelay sensor kinase activity"/>
    <property type="evidence" value="ECO:0007669"/>
    <property type="project" value="InterPro"/>
</dbReference>
<gene>
    <name evidence="13" type="ORF">KK083_05855</name>
</gene>
<dbReference type="RefSeq" id="WP_254161673.1">
    <property type="nucleotide sequence ID" value="NZ_JAHESF010000004.1"/>
</dbReference>
<dbReference type="Gene3D" id="3.40.50.2300">
    <property type="match status" value="1"/>
</dbReference>